<evidence type="ECO:0000259" key="1">
    <source>
        <dbReference type="SMART" id="SM01007"/>
    </source>
</evidence>
<accession>A0AAD9FPQ8</accession>
<dbReference type="InterPro" id="IPR036409">
    <property type="entry name" value="Aldolase_II/adducin_N_sf"/>
</dbReference>
<dbReference type="PANTHER" id="PTHR10672:SF39">
    <property type="entry name" value="CLASS II ALDOLASE_ADDUCIN N-TERMINAL DOMAIN-CONTAINING PROTEIN"/>
    <property type="match status" value="1"/>
</dbReference>
<dbReference type="SMART" id="SM01007">
    <property type="entry name" value="Aldolase_II"/>
    <property type="match status" value="1"/>
</dbReference>
<evidence type="ECO:0000313" key="2">
    <source>
        <dbReference type="EMBL" id="KAK1920757.1"/>
    </source>
</evidence>
<reference evidence="2" key="1">
    <citation type="submission" date="2023-02" db="EMBL/GenBank/DDBJ databases">
        <title>Identification and recombinant expression of a fungal hydrolase from Papiliotrema laurentii that hydrolyzes apple cutin and clears colloidal polyester polyurethane.</title>
        <authorList>
            <consortium name="DOE Joint Genome Institute"/>
            <person name="Roman V.A."/>
            <person name="Bojanowski C."/>
            <person name="Crable B.R."/>
            <person name="Wagner D.N."/>
            <person name="Hung C.S."/>
            <person name="Nadeau L.J."/>
            <person name="Schratz L."/>
            <person name="Haridas S."/>
            <person name="Pangilinan J."/>
            <person name="Lipzen A."/>
            <person name="Na H."/>
            <person name="Yan M."/>
            <person name="Ng V."/>
            <person name="Grigoriev I.V."/>
            <person name="Spatafora J.W."/>
            <person name="Barlow D."/>
            <person name="Biffinger J."/>
            <person name="Kelley-Loughnane N."/>
            <person name="Varaljay V.A."/>
            <person name="Crookes-Goodson W.J."/>
        </authorList>
    </citation>
    <scope>NUCLEOTIDE SEQUENCE</scope>
    <source>
        <strain evidence="2">5307AH</strain>
    </source>
</reference>
<feature type="domain" description="Class II aldolase/adducin N-terminal" evidence="1">
    <location>
        <begin position="31"/>
        <end position="201"/>
    </location>
</feature>
<gene>
    <name evidence="2" type="ORF">DB88DRAFT_500945</name>
</gene>
<dbReference type="GO" id="GO:0051015">
    <property type="term" value="F:actin filament binding"/>
    <property type="evidence" value="ECO:0007669"/>
    <property type="project" value="TreeGrafter"/>
</dbReference>
<dbReference type="GO" id="GO:0005856">
    <property type="term" value="C:cytoskeleton"/>
    <property type="evidence" value="ECO:0007669"/>
    <property type="project" value="TreeGrafter"/>
</dbReference>
<dbReference type="InterPro" id="IPR051017">
    <property type="entry name" value="Aldolase-II_Adducin_sf"/>
</dbReference>
<keyword evidence="3" id="KW-1185">Reference proteome</keyword>
<sequence>MVQEVLPSGFDFGPARTRSTDPLVEREYVKERLALAYRVIAHENLCEGASGHITSRDPVDRDCFWVNPYGLHFSRMKASDLLLVNHKGQVVGGGHPQRQRYNAAAFVIHSAIHASRPDVDSAVHVHSPAGKAFSTLGRALPFYTQDSAVFWDDVGLYNDHGGVVLDGQEAEEIVESLGKKKAVVLQNHGILTVGGSIEAAVAW</sequence>
<dbReference type="InterPro" id="IPR001303">
    <property type="entry name" value="Aldolase_II/adducin_N"/>
</dbReference>
<dbReference type="Gene3D" id="3.40.225.10">
    <property type="entry name" value="Class II aldolase/adducin N-terminal domain"/>
    <property type="match status" value="1"/>
</dbReference>
<comment type="caution">
    <text evidence="2">The sequence shown here is derived from an EMBL/GenBank/DDBJ whole genome shotgun (WGS) entry which is preliminary data.</text>
</comment>
<dbReference type="Proteomes" id="UP001182556">
    <property type="component" value="Unassembled WGS sequence"/>
</dbReference>
<dbReference type="AlphaFoldDB" id="A0AAD9FPQ8"/>
<dbReference type="FunFam" id="3.40.225.10:FF:000009">
    <property type="entry name" value="Class II aldolase/adducin N-terminal"/>
    <property type="match status" value="1"/>
</dbReference>
<dbReference type="SUPFAM" id="SSF53639">
    <property type="entry name" value="AraD/HMP-PK domain-like"/>
    <property type="match status" value="1"/>
</dbReference>
<name>A0AAD9FPQ8_PAPLA</name>
<evidence type="ECO:0000313" key="3">
    <source>
        <dbReference type="Proteomes" id="UP001182556"/>
    </source>
</evidence>
<dbReference type="Pfam" id="PF00596">
    <property type="entry name" value="Aldolase_II"/>
    <property type="match status" value="1"/>
</dbReference>
<feature type="non-terminal residue" evidence="2">
    <location>
        <position position="1"/>
    </location>
</feature>
<dbReference type="EMBL" id="JAODAN010000012">
    <property type="protein sequence ID" value="KAK1920757.1"/>
    <property type="molecule type" value="Genomic_DNA"/>
</dbReference>
<proteinExistence type="predicted"/>
<organism evidence="2 3">
    <name type="scientific">Papiliotrema laurentii</name>
    <name type="common">Cryptococcus laurentii</name>
    <dbReference type="NCBI Taxonomy" id="5418"/>
    <lineage>
        <taxon>Eukaryota</taxon>
        <taxon>Fungi</taxon>
        <taxon>Dikarya</taxon>
        <taxon>Basidiomycota</taxon>
        <taxon>Agaricomycotina</taxon>
        <taxon>Tremellomycetes</taxon>
        <taxon>Tremellales</taxon>
        <taxon>Rhynchogastremaceae</taxon>
        <taxon>Papiliotrema</taxon>
    </lineage>
</organism>
<dbReference type="PANTHER" id="PTHR10672">
    <property type="entry name" value="ADDUCIN"/>
    <property type="match status" value="1"/>
</dbReference>
<protein>
    <submittedName>
        <fullName evidence="2">Class II aldolase/adducin N-terminal</fullName>
    </submittedName>
</protein>